<proteinExistence type="predicted"/>
<keyword evidence="4" id="KW-1185">Reference proteome</keyword>
<dbReference type="AlphaFoldDB" id="A0A8W8J175"/>
<dbReference type="Gene3D" id="3.10.100.10">
    <property type="entry name" value="Mannose-Binding Protein A, subunit A"/>
    <property type="match status" value="4"/>
</dbReference>
<dbReference type="CDD" id="cd00037">
    <property type="entry name" value="CLECT"/>
    <property type="match status" value="4"/>
</dbReference>
<dbReference type="InterPro" id="IPR016186">
    <property type="entry name" value="C-type_lectin-like/link_sf"/>
</dbReference>
<dbReference type="InterPro" id="IPR050111">
    <property type="entry name" value="C-type_lectin/snaclec_domain"/>
</dbReference>
<feature type="domain" description="C-type lectin" evidence="2">
    <location>
        <begin position="455"/>
        <end position="578"/>
    </location>
</feature>
<feature type="signal peptide" evidence="1">
    <location>
        <begin position="1"/>
        <end position="19"/>
    </location>
</feature>
<organism evidence="3 4">
    <name type="scientific">Magallana gigas</name>
    <name type="common">Pacific oyster</name>
    <name type="synonym">Crassostrea gigas</name>
    <dbReference type="NCBI Taxonomy" id="29159"/>
    <lineage>
        <taxon>Eukaryota</taxon>
        <taxon>Metazoa</taxon>
        <taxon>Spiralia</taxon>
        <taxon>Lophotrochozoa</taxon>
        <taxon>Mollusca</taxon>
        <taxon>Bivalvia</taxon>
        <taxon>Autobranchia</taxon>
        <taxon>Pteriomorphia</taxon>
        <taxon>Ostreida</taxon>
        <taxon>Ostreoidea</taxon>
        <taxon>Ostreidae</taxon>
        <taxon>Magallana</taxon>
    </lineage>
</organism>
<evidence type="ECO:0000256" key="1">
    <source>
        <dbReference type="SAM" id="SignalP"/>
    </source>
</evidence>
<keyword evidence="1" id="KW-0732">Signal</keyword>
<dbReference type="InterPro" id="IPR016187">
    <property type="entry name" value="CTDL_fold"/>
</dbReference>
<feature type="domain" description="C-type lectin" evidence="2">
    <location>
        <begin position="315"/>
        <end position="432"/>
    </location>
</feature>
<evidence type="ECO:0000259" key="2">
    <source>
        <dbReference type="PROSITE" id="PS50041"/>
    </source>
</evidence>
<dbReference type="EnsemblMetazoa" id="G16407.1">
    <property type="protein sequence ID" value="G16407.1:cds"/>
    <property type="gene ID" value="G16407"/>
</dbReference>
<dbReference type="SMART" id="SM00034">
    <property type="entry name" value="CLECT"/>
    <property type="match status" value="4"/>
</dbReference>
<evidence type="ECO:0000313" key="3">
    <source>
        <dbReference type="EnsemblMetazoa" id="G16407.1:cds"/>
    </source>
</evidence>
<dbReference type="PROSITE" id="PS50041">
    <property type="entry name" value="C_TYPE_LECTIN_2"/>
    <property type="match status" value="4"/>
</dbReference>
<dbReference type="InterPro" id="IPR001304">
    <property type="entry name" value="C-type_lectin-like"/>
</dbReference>
<feature type="domain" description="C-type lectin" evidence="2">
    <location>
        <begin position="32"/>
        <end position="153"/>
    </location>
</feature>
<reference evidence="3" key="1">
    <citation type="submission" date="2022-08" db="UniProtKB">
        <authorList>
            <consortium name="EnsemblMetazoa"/>
        </authorList>
    </citation>
    <scope>IDENTIFICATION</scope>
    <source>
        <strain evidence="3">05x7-T-G4-1.051#20</strain>
    </source>
</reference>
<dbReference type="PANTHER" id="PTHR22803">
    <property type="entry name" value="MANNOSE, PHOSPHOLIPASE, LECTIN RECEPTOR RELATED"/>
    <property type="match status" value="1"/>
</dbReference>
<name>A0A8W8J175_MAGGI</name>
<dbReference type="Proteomes" id="UP000005408">
    <property type="component" value="Unassembled WGS sequence"/>
</dbReference>
<evidence type="ECO:0000313" key="4">
    <source>
        <dbReference type="Proteomes" id="UP000005408"/>
    </source>
</evidence>
<feature type="domain" description="C-type lectin" evidence="2">
    <location>
        <begin position="167"/>
        <end position="293"/>
    </location>
</feature>
<dbReference type="Pfam" id="PF00059">
    <property type="entry name" value="Lectin_C"/>
    <property type="match status" value="4"/>
</dbReference>
<accession>A0A8W8J175</accession>
<sequence>MYINILAALTISFFTGALCYPSCPLGSGWVAYNGSCYLFSNHKLKYSEAFAECGQLDSDLLYFYTEADRLDFVAVINNQKIYKERWWTSLTDAGHPGGWTWGNNAAATLATGNSVVWNSEPDDTHHLENCVALNNQGAISDEDCTEQHSYLCEYTSTTGCIDGWTQSGTSCYLFSSQYDVSSWKAASATCANYQVSTTSPTYLARIETNQELITLGMLFSTMSETSQIWWIGMTDQAVEGVWRWENGQKVQLGILNWANEPNNLGGLQHCGLIYNNGRFGDESCDTLAYYVCKTQTTDAMPAMNKLGCPNNWLRAGHKCYKFNTGASHTWQESSDACHRTNSRLLQITTKDQKDWIQYITMRFRAFAFWSGLHFHPGDKTWYWTNEQKASMDLVRWNAEPNDFDGQENCGLILQDGTFNDFSCFKPLPYICELQSEDAPCPSGWVPSPSEDDFSCYYISNTTQEVRATWYESRDLCQKLITNMDGYLLAINNQEELTFIVNLVKQRPTALGWWTGLNDLKIEGVWVYDTDFNNPVPAGLIPWNKEPNNSGGSDYCAVIYYGGRYNDVDCSMKAAYICETDAFRNSLGSKQDINMRMILFIVLLTSFQMSIKYSAGFYTRPYNFYHYGQKTSLFPPCVDDSNLVRATTG</sequence>
<feature type="chain" id="PRO_5036470753" description="C-type lectin domain-containing protein" evidence="1">
    <location>
        <begin position="20"/>
        <end position="648"/>
    </location>
</feature>
<protein>
    <recommendedName>
        <fullName evidence="2">C-type lectin domain-containing protein</fullName>
    </recommendedName>
</protein>
<dbReference type="SUPFAM" id="SSF56436">
    <property type="entry name" value="C-type lectin-like"/>
    <property type="match status" value="4"/>
</dbReference>